<organism evidence="1">
    <name type="scientific">mine drainage metagenome</name>
    <dbReference type="NCBI Taxonomy" id="410659"/>
    <lineage>
        <taxon>unclassified sequences</taxon>
        <taxon>metagenomes</taxon>
        <taxon>ecological metagenomes</taxon>
    </lineage>
</organism>
<sequence length="65" mass="7555">MKKQREIYTSPLDALVAVSKQLSLYENQHSMDSETFFDRYQKGLIGDEAESVEWANAYQHHVALH</sequence>
<reference evidence="1" key="1">
    <citation type="submission" date="2016-10" db="EMBL/GenBank/DDBJ databases">
        <title>Sequence of Gallionella enrichment culture.</title>
        <authorList>
            <person name="Poehlein A."/>
            <person name="Muehling M."/>
            <person name="Daniel R."/>
        </authorList>
    </citation>
    <scope>NUCLEOTIDE SEQUENCE</scope>
</reference>
<comment type="caution">
    <text evidence="1">The sequence shown here is derived from an EMBL/GenBank/DDBJ whole genome shotgun (WGS) entry which is preliminary data.</text>
</comment>
<evidence type="ECO:0000313" key="1">
    <source>
        <dbReference type="EMBL" id="OIR01945.1"/>
    </source>
</evidence>
<protein>
    <submittedName>
        <fullName evidence="1">Uncharacterized protein</fullName>
    </submittedName>
</protein>
<dbReference type="NCBIfam" id="NF045776">
    <property type="entry name" value="TumA"/>
    <property type="match status" value="1"/>
</dbReference>
<proteinExistence type="predicted"/>
<dbReference type="InterPro" id="IPR054794">
    <property type="entry name" value="TumA"/>
</dbReference>
<dbReference type="EMBL" id="MLJW01000079">
    <property type="protein sequence ID" value="OIR01945.1"/>
    <property type="molecule type" value="Genomic_DNA"/>
</dbReference>
<accession>A0A1J5S0N0</accession>
<dbReference type="AlphaFoldDB" id="A0A1J5S0N0"/>
<gene>
    <name evidence="1" type="ORF">GALL_160320</name>
</gene>
<name>A0A1J5S0N0_9ZZZZ</name>